<accession>A0A6I6QYK0</accession>
<dbReference type="RefSeq" id="WP_159140610.1">
    <property type="nucleotide sequence ID" value="NZ_CP047129.1"/>
</dbReference>
<sequence length="93" mass="10284">MNNEDVTALMREIGQLELIGSDRYGEYAARARRAAERLSALVPMEVAPAANADDPMEVAARLDALWRGLAARHEWHDAQVVNMALSDLTEVVH</sequence>
<organism evidence="1 2">
    <name type="scientific">Bifidobacterium adolescentis</name>
    <dbReference type="NCBI Taxonomy" id="1680"/>
    <lineage>
        <taxon>Bacteria</taxon>
        <taxon>Bacillati</taxon>
        <taxon>Actinomycetota</taxon>
        <taxon>Actinomycetes</taxon>
        <taxon>Bifidobacteriales</taxon>
        <taxon>Bifidobacteriaceae</taxon>
        <taxon>Bifidobacterium</taxon>
    </lineage>
</organism>
<dbReference type="Proteomes" id="UP000464884">
    <property type="component" value="Chromosome"/>
</dbReference>
<name>A0A6I6QYK0_BIFAD</name>
<dbReference type="EMBL" id="CP047129">
    <property type="protein sequence ID" value="QHB62710.1"/>
    <property type="molecule type" value="Genomic_DNA"/>
</dbReference>
<reference evidence="1 2" key="1">
    <citation type="submission" date="2019-12" db="EMBL/GenBank/DDBJ databases">
        <title>Draft Genome Sequence of Bifidobacterium adolescentis ZJ2.</title>
        <authorList>
            <person name="Jin Z."/>
        </authorList>
    </citation>
    <scope>NUCLEOTIDE SEQUENCE [LARGE SCALE GENOMIC DNA]</scope>
    <source>
        <strain evidence="1 2">ZJ2</strain>
    </source>
</reference>
<evidence type="ECO:0000313" key="1">
    <source>
        <dbReference type="EMBL" id="QHB62710.1"/>
    </source>
</evidence>
<gene>
    <name evidence="1" type="ORF">F3K97_05130</name>
</gene>
<evidence type="ECO:0000313" key="2">
    <source>
        <dbReference type="Proteomes" id="UP000464884"/>
    </source>
</evidence>
<protein>
    <submittedName>
        <fullName evidence="1">Uncharacterized protein</fullName>
    </submittedName>
</protein>
<dbReference type="AlphaFoldDB" id="A0A6I6QYK0"/>
<proteinExistence type="predicted"/>